<feature type="repeat" description="PPR" evidence="2">
    <location>
        <begin position="208"/>
        <end position="242"/>
    </location>
</feature>
<protein>
    <recommendedName>
        <fullName evidence="3">PROP1-like PPR domain-containing protein</fullName>
    </recommendedName>
</protein>
<dbReference type="Pfam" id="PF17177">
    <property type="entry name" value="PPR_long"/>
    <property type="match status" value="1"/>
</dbReference>
<dbReference type="Gene3D" id="1.25.40.10">
    <property type="entry name" value="Tetratricopeptide repeat domain"/>
    <property type="match status" value="3"/>
</dbReference>
<dbReference type="Pfam" id="PF13812">
    <property type="entry name" value="PPR_3"/>
    <property type="match status" value="1"/>
</dbReference>
<dbReference type="GO" id="GO:0003730">
    <property type="term" value="F:mRNA 3'-UTR binding"/>
    <property type="evidence" value="ECO:0007669"/>
    <property type="project" value="TreeGrafter"/>
</dbReference>
<dbReference type="PANTHER" id="PTHR46669">
    <property type="entry name" value="LEUCINE-RICH PPR MOTIF-CONTAINING PROTEIN, MITOCHONDRIAL"/>
    <property type="match status" value="1"/>
</dbReference>
<sequence>MASILRSSKFVRYIAGFARNIVVNTPREFDGNFVNNAQCFCGSSSRNLATQTSALTDQNLESSLRRIDQDVRKSGRISRRDIEDVLEEIRIARSATSSQSLLVIRCCGNLVPEELPETRTKLVQEIWNTLNKLNVPMDISHYNALLRVYLENEHKFSPTEFLSELESKGIEPNRVTYQRLIARYCQDGDIEGATKILEYMREKQMSVNENVFNALIVGHSNSGDMESAQGILNVMTQAGLEPSADTYTTLLCGYATKGDIDKIMTIIDECEAKEIFLLDKDFLDIVYNLATYGHTQHVPTVLTKVRKAVGYSQDAINVILRLINKGQEDAAFMVLKSLPRVTREDGGIMPSGLFFVKQLVKANRPIEKIIQMCEQLEQEQLYERAFILAAENSLQLGNDKLAYPLLEKLREKGLEIRQHYFWPLIVSKASDPTGEGIIKVLQKMQEFNLNPSGDTIRDYVIPNLKGKSSELLAKLREGNISVGSSACSLVMHLLQKDEIVEAAAIASSVEAYYHPELIKRPLTNAFYKTKDIKSYMSLLRTLYETADRKNYMQSQDDEESVVTSVDKASLVGSLILDLTSHKSRFLEVIEPVLEELVNQGLSISNTTAEKIQEKLGEKMTDNISNLLGKLTSGELTPVPLDKKKVSYVPSHQMNIPQLERLIQNLESKGQDVKGLNRQLLTLYYRAKDLNKTEQLLEKLRQSPEFVFTRGMYAQLMDLYAYHDNVEKAMEYYELLKKEEGDEFKVDSLKVVRLAHVLVKNGRFDEGLEMLETTPRDHKTEERSYTFGAVVWRFLNSLAEEGKVEELNKVFDSLTKNEFIEINNVILGPLIKVHIIRDELNQALDKFEWCVKQFKATPWKNELACRLIQAEDAEKLQKLTDLSTLVHGEVNSLYDLVFAFVECGRIRQARKILETPGLQNKPQRINNACERYQQEGLVKPLEGLKDATKDLDHIDRSDIYYQLLLSYIKQDDTDKAFGLWMQMQEEDLPPTDQFLSALGSHLKEKGREVPFVMPEDAPLTVQRVSSAAKPPTPATPTSLSHFKQCIRNGKVDEALEIKRNSKEKISVVDLSALMELLLQKNQIQEAFNIAVEILDRGNLPVNRVFRFLLNKLATNGNLEQLEKIGSKINPEVKKIVSFDNRVCHANLVCGKGKEYLEKLHERIDKAAVEDLNHISEEFPRGGAYGILEKHPELSDLFEELAVKYANKQIVGPMNVLWTYTFIEGNHDKAEQIWNTYLKDAPRIMFQKIVQTARERQDENLIKKLIDHLKVSKVTEGAIGNAYSCLLDVLVAKQRDQEVVQTFEQAVKDVPINNLNRTAVLRAKEVFEKLGKPFDYVVPAKTTKNTGQQPVEELS</sequence>
<keyword evidence="1" id="KW-0677">Repeat</keyword>
<dbReference type="InterPro" id="IPR033443">
    <property type="entry name" value="PROP1-like_PPR_dom"/>
</dbReference>
<dbReference type="EMBL" id="CAACVG010006963">
    <property type="protein sequence ID" value="VEN42816.1"/>
    <property type="molecule type" value="Genomic_DNA"/>
</dbReference>
<dbReference type="InterPro" id="IPR033490">
    <property type="entry name" value="LRP130"/>
</dbReference>
<feature type="repeat" description="PPR" evidence="2">
    <location>
        <begin position="173"/>
        <end position="207"/>
    </location>
</feature>
<evidence type="ECO:0000259" key="3">
    <source>
        <dbReference type="Pfam" id="PF17177"/>
    </source>
</evidence>
<dbReference type="GO" id="GO:0005739">
    <property type="term" value="C:mitochondrion"/>
    <property type="evidence" value="ECO:0007669"/>
    <property type="project" value="TreeGrafter"/>
</dbReference>
<dbReference type="GO" id="GO:0005634">
    <property type="term" value="C:nucleus"/>
    <property type="evidence" value="ECO:0007669"/>
    <property type="project" value="TreeGrafter"/>
</dbReference>
<dbReference type="PANTHER" id="PTHR46669:SF1">
    <property type="entry name" value="LEUCINE-RICH PPR MOTIF-CONTAINING PROTEIN, MITOCHONDRIAL"/>
    <property type="match status" value="1"/>
</dbReference>
<feature type="domain" description="PROP1-like PPR" evidence="3">
    <location>
        <begin position="194"/>
        <end position="319"/>
    </location>
</feature>
<dbReference type="InterPro" id="IPR011990">
    <property type="entry name" value="TPR-like_helical_dom_sf"/>
</dbReference>
<dbReference type="GO" id="GO:0070129">
    <property type="term" value="P:regulation of mitochondrial translation"/>
    <property type="evidence" value="ECO:0007669"/>
    <property type="project" value="TreeGrafter"/>
</dbReference>
<proteinExistence type="predicted"/>
<reference evidence="4 5" key="1">
    <citation type="submission" date="2019-01" db="EMBL/GenBank/DDBJ databases">
        <authorList>
            <person name="Sayadi A."/>
        </authorList>
    </citation>
    <scope>NUCLEOTIDE SEQUENCE [LARGE SCALE GENOMIC DNA]</scope>
</reference>
<accession>A0A653C4U8</accession>
<evidence type="ECO:0000313" key="5">
    <source>
        <dbReference type="Proteomes" id="UP000410492"/>
    </source>
</evidence>
<gene>
    <name evidence="4" type="ORF">CALMAC_LOCUS6171</name>
</gene>
<dbReference type="NCBIfam" id="TIGR00756">
    <property type="entry name" value="PPR"/>
    <property type="match status" value="2"/>
</dbReference>
<dbReference type="OrthoDB" id="185373at2759"/>
<dbReference type="PROSITE" id="PS51375">
    <property type="entry name" value="PPR"/>
    <property type="match status" value="2"/>
</dbReference>
<evidence type="ECO:0000256" key="1">
    <source>
        <dbReference type="ARBA" id="ARBA00022737"/>
    </source>
</evidence>
<organism evidence="4 5">
    <name type="scientific">Callosobruchus maculatus</name>
    <name type="common">Southern cowpea weevil</name>
    <name type="synonym">Pulse bruchid</name>
    <dbReference type="NCBI Taxonomy" id="64391"/>
    <lineage>
        <taxon>Eukaryota</taxon>
        <taxon>Metazoa</taxon>
        <taxon>Ecdysozoa</taxon>
        <taxon>Arthropoda</taxon>
        <taxon>Hexapoda</taxon>
        <taxon>Insecta</taxon>
        <taxon>Pterygota</taxon>
        <taxon>Neoptera</taxon>
        <taxon>Endopterygota</taxon>
        <taxon>Coleoptera</taxon>
        <taxon>Polyphaga</taxon>
        <taxon>Cucujiformia</taxon>
        <taxon>Chrysomeloidea</taxon>
        <taxon>Chrysomelidae</taxon>
        <taxon>Bruchinae</taxon>
        <taxon>Bruchini</taxon>
        <taxon>Callosobruchus</taxon>
    </lineage>
</organism>
<evidence type="ECO:0000313" key="4">
    <source>
        <dbReference type="EMBL" id="VEN42816.1"/>
    </source>
</evidence>
<keyword evidence="5" id="KW-1185">Reference proteome</keyword>
<evidence type="ECO:0000256" key="2">
    <source>
        <dbReference type="PROSITE-ProRule" id="PRU00708"/>
    </source>
</evidence>
<name>A0A653C4U8_CALMS</name>
<dbReference type="Proteomes" id="UP000410492">
    <property type="component" value="Unassembled WGS sequence"/>
</dbReference>
<dbReference type="InterPro" id="IPR002885">
    <property type="entry name" value="PPR_rpt"/>
</dbReference>